<dbReference type="Gene3D" id="1.20.1440.20">
    <property type="entry name" value="LemA-like domain"/>
    <property type="match status" value="1"/>
</dbReference>
<dbReference type="EMBL" id="AMCI01001592">
    <property type="protein sequence ID" value="EJX05067.1"/>
    <property type="molecule type" value="Genomic_DNA"/>
</dbReference>
<dbReference type="PANTHER" id="PTHR34478:SF2">
    <property type="entry name" value="MEMBRANE PROTEIN"/>
    <property type="match status" value="1"/>
</dbReference>
<dbReference type="GO" id="GO:0016020">
    <property type="term" value="C:membrane"/>
    <property type="evidence" value="ECO:0007669"/>
    <property type="project" value="UniProtKB-SubCell"/>
</dbReference>
<sequence length="201" mass="22158">MAKNFSTGTIVLVVLLGLAVVFGIGAYSNYNGMVSKDEIVTTAWSDVQSQYQRRSDLIPNLVNTVKGYAKHESETLEGVIAARAKATQITMSADQLTPENMKQIQQAQGELSAALGKLLAVRENYPDLKANQQFSELQAQLEGTENRINESRRIFNQAVQDYNVTIRRFPANIFAGLFGFEKKTKFEAEAGAEKAPSVSFD</sequence>
<evidence type="ECO:0000256" key="3">
    <source>
        <dbReference type="ARBA" id="ARBA00022692"/>
    </source>
</evidence>
<keyword evidence="4" id="KW-1133">Transmembrane helix</keyword>
<dbReference type="AlphaFoldDB" id="J9GCL9"/>
<evidence type="ECO:0000313" key="6">
    <source>
        <dbReference type="EMBL" id="EJX05067.1"/>
    </source>
</evidence>
<accession>J9GCL9</accession>
<comment type="similarity">
    <text evidence="2">Belongs to the LemA family.</text>
</comment>
<evidence type="ECO:0000256" key="5">
    <source>
        <dbReference type="ARBA" id="ARBA00023136"/>
    </source>
</evidence>
<keyword evidence="3" id="KW-0812">Transmembrane</keyword>
<dbReference type="PANTHER" id="PTHR34478">
    <property type="entry name" value="PROTEIN LEMA"/>
    <property type="match status" value="1"/>
</dbReference>
<comment type="subcellular location">
    <subcellularLocation>
        <location evidence="1">Membrane</location>
        <topology evidence="1">Single-pass membrane protein</topology>
    </subcellularLocation>
</comment>
<organism evidence="6">
    <name type="scientific">gut metagenome</name>
    <dbReference type="NCBI Taxonomy" id="749906"/>
    <lineage>
        <taxon>unclassified sequences</taxon>
        <taxon>metagenomes</taxon>
        <taxon>organismal metagenomes</taxon>
    </lineage>
</organism>
<proteinExistence type="inferred from homology"/>
<dbReference type="InterPro" id="IPR023353">
    <property type="entry name" value="LemA-like_dom_sf"/>
</dbReference>
<evidence type="ECO:0000256" key="1">
    <source>
        <dbReference type="ARBA" id="ARBA00004167"/>
    </source>
</evidence>
<dbReference type="SUPFAM" id="SSF140478">
    <property type="entry name" value="LemA-like"/>
    <property type="match status" value="1"/>
</dbReference>
<comment type="caution">
    <text evidence="6">The sequence shown here is derived from an EMBL/GenBank/DDBJ whole genome shotgun (WGS) entry which is preliminary data.</text>
</comment>
<evidence type="ECO:0000256" key="4">
    <source>
        <dbReference type="ARBA" id="ARBA00022989"/>
    </source>
</evidence>
<gene>
    <name evidence="6" type="ORF">EVA_06829</name>
</gene>
<reference evidence="6" key="1">
    <citation type="journal article" date="2012" name="PLoS ONE">
        <title>Gene sets for utilization of primary and secondary nutrition supplies in the distal gut of endangered iberian lynx.</title>
        <authorList>
            <person name="Alcaide M."/>
            <person name="Messina E."/>
            <person name="Richter M."/>
            <person name="Bargiela R."/>
            <person name="Peplies J."/>
            <person name="Huws S.A."/>
            <person name="Newbold C.J."/>
            <person name="Golyshin P.N."/>
            <person name="Simon M.A."/>
            <person name="Lopez G."/>
            <person name="Yakimov M.M."/>
            <person name="Ferrer M."/>
        </authorList>
    </citation>
    <scope>NUCLEOTIDE SEQUENCE</scope>
</reference>
<dbReference type="Pfam" id="PF04011">
    <property type="entry name" value="LemA"/>
    <property type="match status" value="1"/>
</dbReference>
<keyword evidence="5" id="KW-0472">Membrane</keyword>
<name>J9GCL9_9ZZZZ</name>
<dbReference type="InterPro" id="IPR007156">
    <property type="entry name" value="MamQ_LemA"/>
</dbReference>
<evidence type="ECO:0000256" key="2">
    <source>
        <dbReference type="ARBA" id="ARBA00008854"/>
    </source>
</evidence>
<protein>
    <submittedName>
        <fullName evidence="6">LemA</fullName>
    </submittedName>
</protein>